<organism evidence="2 3">
    <name type="scientific">Linum trigynum</name>
    <dbReference type="NCBI Taxonomy" id="586398"/>
    <lineage>
        <taxon>Eukaryota</taxon>
        <taxon>Viridiplantae</taxon>
        <taxon>Streptophyta</taxon>
        <taxon>Embryophyta</taxon>
        <taxon>Tracheophyta</taxon>
        <taxon>Spermatophyta</taxon>
        <taxon>Magnoliopsida</taxon>
        <taxon>eudicotyledons</taxon>
        <taxon>Gunneridae</taxon>
        <taxon>Pentapetalae</taxon>
        <taxon>rosids</taxon>
        <taxon>fabids</taxon>
        <taxon>Malpighiales</taxon>
        <taxon>Linaceae</taxon>
        <taxon>Linum</taxon>
    </lineage>
</organism>
<proteinExistence type="predicted"/>
<keyword evidence="3" id="KW-1185">Reference proteome</keyword>
<dbReference type="EMBL" id="OZ034819">
    <property type="protein sequence ID" value="CAL1394517.1"/>
    <property type="molecule type" value="Genomic_DNA"/>
</dbReference>
<feature type="chain" id="PRO_5043348594" evidence="1">
    <location>
        <begin position="25"/>
        <end position="145"/>
    </location>
</feature>
<sequence>MLQGCTCVWVLGDCYFLIIHLLDSLSLRGLHSKTIPICWFWWKQNVERESASIPLTGGRYDLVAALLNSEEIASRNQLQSAATEGTSVAAASSSAPPPAASSFSEIYVCYMWILFWQVEYLYAHMCGYHCGKLKVLGAGIDRHLG</sequence>
<protein>
    <submittedName>
        <fullName evidence="2">Uncharacterized protein</fullName>
    </submittedName>
</protein>
<evidence type="ECO:0000313" key="3">
    <source>
        <dbReference type="Proteomes" id="UP001497516"/>
    </source>
</evidence>
<name>A0AAV2F970_9ROSI</name>
<evidence type="ECO:0000256" key="1">
    <source>
        <dbReference type="SAM" id="SignalP"/>
    </source>
</evidence>
<dbReference type="Proteomes" id="UP001497516">
    <property type="component" value="Chromosome 6"/>
</dbReference>
<feature type="signal peptide" evidence="1">
    <location>
        <begin position="1"/>
        <end position="24"/>
    </location>
</feature>
<reference evidence="2 3" key="1">
    <citation type="submission" date="2024-04" db="EMBL/GenBank/DDBJ databases">
        <authorList>
            <person name="Fracassetti M."/>
        </authorList>
    </citation>
    <scope>NUCLEOTIDE SEQUENCE [LARGE SCALE GENOMIC DNA]</scope>
</reference>
<keyword evidence="1" id="KW-0732">Signal</keyword>
<evidence type="ECO:0000313" key="2">
    <source>
        <dbReference type="EMBL" id="CAL1394517.1"/>
    </source>
</evidence>
<dbReference type="AlphaFoldDB" id="A0AAV2F970"/>
<gene>
    <name evidence="2" type="ORF">LTRI10_LOCUS35016</name>
</gene>
<accession>A0AAV2F970</accession>